<reference evidence="5 6" key="1">
    <citation type="submission" date="2016-10" db="EMBL/GenBank/DDBJ databases">
        <authorList>
            <person name="de Groot N.N."/>
        </authorList>
    </citation>
    <scope>NUCLEOTIDE SEQUENCE [LARGE SCALE GENOMIC DNA]</scope>
    <source>
        <strain evidence="5 6">Calf135</strain>
    </source>
</reference>
<evidence type="ECO:0000313" key="6">
    <source>
        <dbReference type="Proteomes" id="UP000199512"/>
    </source>
</evidence>
<dbReference type="AlphaFoldDB" id="A0A1H8KBZ6"/>
<dbReference type="InterPro" id="IPR005474">
    <property type="entry name" value="Transketolase_N"/>
</dbReference>
<evidence type="ECO:0000256" key="1">
    <source>
        <dbReference type="ARBA" id="ARBA00001964"/>
    </source>
</evidence>
<comment type="cofactor">
    <cofactor evidence="1">
        <name>thiamine diphosphate</name>
        <dbReference type="ChEBI" id="CHEBI:58937"/>
    </cofactor>
</comment>
<comment type="similarity">
    <text evidence="2">Belongs to the transketolase family.</text>
</comment>
<evidence type="ECO:0000256" key="2">
    <source>
        <dbReference type="ARBA" id="ARBA00007131"/>
    </source>
</evidence>
<evidence type="ECO:0000259" key="4">
    <source>
        <dbReference type="Pfam" id="PF00456"/>
    </source>
</evidence>
<dbReference type="InterPro" id="IPR029061">
    <property type="entry name" value="THDP-binding"/>
</dbReference>
<proteinExistence type="inferred from homology"/>
<dbReference type="SUPFAM" id="SSF52518">
    <property type="entry name" value="Thiamin diphosphate-binding fold (THDP-binding)"/>
    <property type="match status" value="1"/>
</dbReference>
<dbReference type="Proteomes" id="UP000199512">
    <property type="component" value="Unassembled WGS sequence"/>
</dbReference>
<evidence type="ECO:0000256" key="3">
    <source>
        <dbReference type="ARBA" id="ARBA00023052"/>
    </source>
</evidence>
<evidence type="ECO:0000313" key="5">
    <source>
        <dbReference type="EMBL" id="SEN90549.1"/>
    </source>
</evidence>
<dbReference type="CDD" id="cd02012">
    <property type="entry name" value="TPP_TK"/>
    <property type="match status" value="1"/>
</dbReference>
<dbReference type="OrthoDB" id="8732661at2"/>
<dbReference type="Pfam" id="PF00456">
    <property type="entry name" value="Transketolase_N"/>
    <property type="match status" value="1"/>
</dbReference>
<sequence length="282" mass="31812">MKRNVRDFSDLIRYYTLKELGRLGYGHYGGALSIVETMAVLYGDEMKYNPENPKDENRDYFVLSKGHAGPSYYATLALSGFFPLEKLNTLNENGTNLPSHPDRQKVEGVDMTTGSLGQGISAAAGIAYYLKTKNKNNRVYCIVGDGELNEGQCWEAFMFIAHHNLNNLVVLIDDNKKQLDGYTKDICNMFDLEKKFDSFGFNPITVEGNNVESIKNGFKLAKEYKDRPTAIILDTVKGAGVEYIENTVSNHHMRLDEEAKTEINKEMKKLHDSLVERGVLND</sequence>
<accession>A0A1H8KBZ6</accession>
<dbReference type="Gene3D" id="3.40.50.970">
    <property type="match status" value="1"/>
</dbReference>
<dbReference type="EMBL" id="FODF01000028">
    <property type="protein sequence ID" value="SEN90549.1"/>
    <property type="molecule type" value="Genomic_DNA"/>
</dbReference>
<keyword evidence="3" id="KW-0786">Thiamine pyrophosphate</keyword>
<gene>
    <name evidence="5" type="ORF">SAMN05216454_1282</name>
</gene>
<protein>
    <submittedName>
        <fullName evidence="5">Transketolase</fullName>
    </submittedName>
</protein>
<dbReference type="STRING" id="215200.SAMN05216454_1282"/>
<feature type="domain" description="Transketolase N-terminal" evidence="4">
    <location>
        <begin position="10"/>
        <end position="262"/>
    </location>
</feature>
<dbReference type="PANTHER" id="PTHR47514:SF1">
    <property type="entry name" value="TRANSKETOLASE N-TERMINAL SECTION-RELATED"/>
    <property type="match status" value="1"/>
</dbReference>
<dbReference type="RefSeq" id="WP_091976129.1">
    <property type="nucleotide sequence ID" value="NZ_CAUWDX010000006.1"/>
</dbReference>
<organism evidence="5 6">
    <name type="scientific">Peptostreptococcus russellii</name>
    <dbReference type="NCBI Taxonomy" id="215200"/>
    <lineage>
        <taxon>Bacteria</taxon>
        <taxon>Bacillati</taxon>
        <taxon>Bacillota</taxon>
        <taxon>Clostridia</taxon>
        <taxon>Peptostreptococcales</taxon>
        <taxon>Peptostreptococcaceae</taxon>
        <taxon>Peptostreptococcus</taxon>
    </lineage>
</organism>
<name>A0A1H8KBZ6_9FIRM</name>
<keyword evidence="6" id="KW-1185">Reference proteome</keyword>
<dbReference type="PANTHER" id="PTHR47514">
    <property type="entry name" value="TRANSKETOLASE N-TERMINAL SECTION-RELATED"/>
    <property type="match status" value="1"/>
</dbReference>